<dbReference type="SUPFAM" id="SSF54197">
    <property type="entry name" value="HIT-like"/>
    <property type="match status" value="2"/>
</dbReference>
<dbReference type="InterPro" id="IPR001937">
    <property type="entry name" value="GalP_UDPtransf1"/>
</dbReference>
<reference evidence="18 20" key="1">
    <citation type="submission" date="2018-03" db="EMBL/GenBank/DDBJ databases">
        <title>Genomic Encyclopedia of Archaeal and Bacterial Type Strains, Phase II (KMG-II): from individual species to whole genera.</title>
        <authorList>
            <person name="Goeker M."/>
        </authorList>
    </citation>
    <scope>NUCLEOTIDE SEQUENCE [LARGE SCALE GENOMIC DNA]</scope>
    <source>
        <strain evidence="18 20">DSM 21548</strain>
    </source>
</reference>
<evidence type="ECO:0000256" key="7">
    <source>
        <dbReference type="ARBA" id="ARBA00022679"/>
    </source>
</evidence>
<evidence type="ECO:0000313" key="18">
    <source>
        <dbReference type="EMBL" id="PSL36988.1"/>
    </source>
</evidence>
<gene>
    <name evidence="19" type="primary">galT</name>
    <name evidence="18" type="ORF">CLV49_0591</name>
    <name evidence="19" type="ORF">ELQ93_17655</name>
</gene>
<evidence type="ECO:0000313" key="21">
    <source>
        <dbReference type="Proteomes" id="UP000268291"/>
    </source>
</evidence>
<evidence type="ECO:0000259" key="17">
    <source>
        <dbReference type="Pfam" id="PF02744"/>
    </source>
</evidence>
<dbReference type="Proteomes" id="UP000268291">
    <property type="component" value="Unassembled WGS sequence"/>
</dbReference>
<evidence type="ECO:0000313" key="20">
    <source>
        <dbReference type="Proteomes" id="UP000241203"/>
    </source>
</evidence>
<dbReference type="EMBL" id="RZGY01000005">
    <property type="protein sequence ID" value="RUQ81852.1"/>
    <property type="molecule type" value="Genomic_DNA"/>
</dbReference>
<evidence type="ECO:0000256" key="2">
    <source>
        <dbReference type="ARBA" id="ARBA00001947"/>
    </source>
</evidence>
<keyword evidence="21" id="KW-1185">Reference proteome</keyword>
<evidence type="ECO:0000256" key="8">
    <source>
        <dbReference type="ARBA" id="ARBA00022695"/>
    </source>
</evidence>
<dbReference type="OrthoDB" id="9769064at2"/>
<organism evidence="18 20">
    <name type="scientific">Labedella gwakjiensis</name>
    <dbReference type="NCBI Taxonomy" id="390269"/>
    <lineage>
        <taxon>Bacteria</taxon>
        <taxon>Bacillati</taxon>
        <taxon>Actinomycetota</taxon>
        <taxon>Actinomycetes</taxon>
        <taxon>Micrococcales</taxon>
        <taxon>Microbacteriaceae</taxon>
        <taxon>Labedella</taxon>
    </lineage>
</organism>
<evidence type="ECO:0000256" key="4">
    <source>
        <dbReference type="ARBA" id="ARBA00010951"/>
    </source>
</evidence>
<dbReference type="InterPro" id="IPR005849">
    <property type="entry name" value="GalP_Utransf_N"/>
</dbReference>
<dbReference type="InterPro" id="IPR036265">
    <property type="entry name" value="HIT-like_sf"/>
</dbReference>
<evidence type="ECO:0000256" key="9">
    <source>
        <dbReference type="ARBA" id="ARBA00022723"/>
    </source>
</evidence>
<dbReference type="PIRSF" id="PIRSF000808">
    <property type="entry name" value="GalT"/>
    <property type="match status" value="1"/>
</dbReference>
<comment type="pathway">
    <text evidence="3 15">Carbohydrate metabolism; galactose metabolism.</text>
</comment>
<evidence type="ECO:0000256" key="12">
    <source>
        <dbReference type="ARBA" id="ARBA00023277"/>
    </source>
</evidence>
<dbReference type="RefSeq" id="WP_106562193.1">
    <property type="nucleotide sequence ID" value="NZ_PYAU01000001.1"/>
</dbReference>
<evidence type="ECO:0000256" key="11">
    <source>
        <dbReference type="ARBA" id="ARBA00023144"/>
    </source>
</evidence>
<evidence type="ECO:0000259" key="16">
    <source>
        <dbReference type="Pfam" id="PF01087"/>
    </source>
</evidence>
<comment type="caution">
    <text evidence="18">The sequence shown here is derived from an EMBL/GenBank/DDBJ whole genome shotgun (WGS) entry which is preliminary data.</text>
</comment>
<keyword evidence="10" id="KW-0862">Zinc</keyword>
<keyword evidence="7 15" id="KW-0808">Transferase</keyword>
<evidence type="ECO:0000256" key="10">
    <source>
        <dbReference type="ARBA" id="ARBA00022833"/>
    </source>
</evidence>
<evidence type="ECO:0000256" key="13">
    <source>
        <dbReference type="NCBIfam" id="TIGR00209"/>
    </source>
</evidence>
<comment type="similarity">
    <text evidence="4 15">Belongs to the galactose-1-phosphate uridylyltransferase type 1 family.</text>
</comment>
<dbReference type="Pfam" id="PF02744">
    <property type="entry name" value="GalP_UDP_tr_C"/>
    <property type="match status" value="1"/>
</dbReference>
<dbReference type="PANTHER" id="PTHR11943:SF1">
    <property type="entry name" value="GALACTOSE-1-PHOSPHATE URIDYLYLTRANSFERASE"/>
    <property type="match status" value="1"/>
</dbReference>
<evidence type="ECO:0000313" key="19">
    <source>
        <dbReference type="EMBL" id="RUQ81852.1"/>
    </source>
</evidence>
<dbReference type="Proteomes" id="UP000241203">
    <property type="component" value="Unassembled WGS sequence"/>
</dbReference>
<evidence type="ECO:0000256" key="14">
    <source>
        <dbReference type="PIRSR" id="PIRSR000808-1"/>
    </source>
</evidence>
<sequence>MPILPHVVLTDGVVRRDDTLADGRDLFYYDDPGSTLPIERASDARTLDPRPATASMRRDPLTGEWISIASARQNRVFLPPADLDPLAPASPTNPSEVPDRYDVAVFENRSPSFGPATADDVDAPGEVAAGIGASRPSVGRCEVVCFSPEHEGSLGSQRPERLRTVVEAWADRTAALSAVPGVEQVFAFENRGEAIGVTLRHPHGQIYAYPYVTPRTQRLVASVEAHGPSLFEDILAFELASERVIIRGEHWSAYVPFAARWPLELHVMPHRHVADLSETDSAERAELADLLPRVLQGIDAIYGDPTPYIAAWHQAPVHHHRDIRLTLQITSPRRAPERLKYLAGSESAMGAFIGDVLPETQAAAWKEAVR</sequence>
<dbReference type="Gene3D" id="3.30.428.10">
    <property type="entry name" value="HIT-like"/>
    <property type="match status" value="2"/>
</dbReference>
<feature type="active site" description="Tele-UMP-histidine intermediate" evidence="14">
    <location>
        <position position="203"/>
    </location>
</feature>
<dbReference type="Pfam" id="PF01087">
    <property type="entry name" value="GalP_UDP_transf"/>
    <property type="match status" value="1"/>
</dbReference>
<keyword evidence="8 15" id="KW-0548">Nucleotidyltransferase</keyword>
<evidence type="ECO:0000256" key="5">
    <source>
        <dbReference type="ARBA" id="ARBA00012384"/>
    </source>
</evidence>
<keyword evidence="9 15" id="KW-0479">Metal-binding</keyword>
<name>A0A2P8GSP6_9MICO</name>
<feature type="domain" description="Galactose-1-phosphate uridyl transferase C-terminal" evidence="17">
    <location>
        <begin position="225"/>
        <end position="320"/>
    </location>
</feature>
<dbReference type="GO" id="GO:0005737">
    <property type="term" value="C:cytoplasm"/>
    <property type="evidence" value="ECO:0007669"/>
    <property type="project" value="TreeGrafter"/>
</dbReference>
<dbReference type="PANTHER" id="PTHR11943">
    <property type="entry name" value="GALACTOSE-1-PHOSPHATE URIDYLYLTRANSFERASE"/>
    <property type="match status" value="1"/>
</dbReference>
<dbReference type="EMBL" id="PYAU01000001">
    <property type="protein sequence ID" value="PSL36988.1"/>
    <property type="molecule type" value="Genomic_DNA"/>
</dbReference>
<proteinExistence type="inferred from homology"/>
<dbReference type="InterPro" id="IPR005850">
    <property type="entry name" value="GalP_Utransf_C"/>
</dbReference>
<evidence type="ECO:0000256" key="1">
    <source>
        <dbReference type="ARBA" id="ARBA00001107"/>
    </source>
</evidence>
<comment type="catalytic activity">
    <reaction evidence="1 15">
        <text>alpha-D-galactose 1-phosphate + UDP-alpha-D-glucose = alpha-D-glucose 1-phosphate + UDP-alpha-D-galactose</text>
        <dbReference type="Rhea" id="RHEA:13989"/>
        <dbReference type="ChEBI" id="CHEBI:58336"/>
        <dbReference type="ChEBI" id="CHEBI:58601"/>
        <dbReference type="ChEBI" id="CHEBI:58885"/>
        <dbReference type="ChEBI" id="CHEBI:66914"/>
        <dbReference type="EC" id="2.7.7.12"/>
    </reaction>
</comment>
<dbReference type="NCBIfam" id="TIGR00209">
    <property type="entry name" value="galT_1"/>
    <property type="match status" value="1"/>
</dbReference>
<evidence type="ECO:0000256" key="6">
    <source>
        <dbReference type="ARBA" id="ARBA00016340"/>
    </source>
</evidence>
<dbReference type="EC" id="2.7.7.12" evidence="5 13"/>
<dbReference type="GO" id="GO:0008270">
    <property type="term" value="F:zinc ion binding"/>
    <property type="evidence" value="ECO:0007669"/>
    <property type="project" value="InterPro"/>
</dbReference>
<accession>A0A2P8GSP6</accession>
<dbReference type="GO" id="GO:0033499">
    <property type="term" value="P:galactose catabolic process via UDP-galactose, Leloir pathway"/>
    <property type="evidence" value="ECO:0007669"/>
    <property type="project" value="TreeGrafter"/>
</dbReference>
<feature type="domain" description="Galactose-1-phosphate uridyl transferase N-terminal" evidence="16">
    <location>
        <begin position="57"/>
        <end position="212"/>
    </location>
</feature>
<reference evidence="19 21" key="2">
    <citation type="submission" date="2018-12" db="EMBL/GenBank/DDBJ databases">
        <authorList>
            <person name="hu s."/>
            <person name="Xu Y."/>
            <person name="Xu B."/>
            <person name="Li F."/>
        </authorList>
    </citation>
    <scope>NUCLEOTIDE SEQUENCE [LARGE SCALE GENOMIC DNA]</scope>
    <source>
        <strain evidence="19 21">KSW2-17</strain>
    </source>
</reference>
<protein>
    <recommendedName>
        <fullName evidence="6 13">Galactose-1-phosphate uridylyltransferase</fullName>
        <ecNumber evidence="5 13">2.7.7.12</ecNumber>
    </recommendedName>
</protein>
<dbReference type="InterPro" id="IPR019779">
    <property type="entry name" value="GalP_UDPtransf1_His-AS"/>
</dbReference>
<dbReference type="UniPathway" id="UPA00214"/>
<dbReference type="PROSITE" id="PS00117">
    <property type="entry name" value="GAL_P_UDP_TRANSF_I"/>
    <property type="match status" value="1"/>
</dbReference>
<evidence type="ECO:0000256" key="3">
    <source>
        <dbReference type="ARBA" id="ARBA00004947"/>
    </source>
</evidence>
<evidence type="ECO:0000256" key="15">
    <source>
        <dbReference type="RuleBase" id="RU000506"/>
    </source>
</evidence>
<keyword evidence="12 15" id="KW-0119">Carbohydrate metabolism</keyword>
<keyword evidence="11 15" id="KW-0299">Galactose metabolism</keyword>
<dbReference type="GO" id="GO:0008108">
    <property type="term" value="F:UDP-glucose:hexose-1-phosphate uridylyltransferase activity"/>
    <property type="evidence" value="ECO:0007669"/>
    <property type="project" value="UniProtKB-UniRule"/>
</dbReference>
<comment type="cofactor">
    <cofactor evidence="2">
        <name>Zn(2+)</name>
        <dbReference type="ChEBI" id="CHEBI:29105"/>
    </cofactor>
</comment>
<dbReference type="AlphaFoldDB" id="A0A2P8GSP6"/>